<evidence type="ECO:0000256" key="1">
    <source>
        <dbReference type="SAM" id="MobiDB-lite"/>
    </source>
</evidence>
<evidence type="ECO:0000313" key="3">
    <source>
        <dbReference type="Proteomes" id="UP000295238"/>
    </source>
</evidence>
<comment type="caution">
    <text evidence="2">The sequence shown here is derived from an EMBL/GenBank/DDBJ whole genome shotgun (WGS) entry which is preliminary data.</text>
</comment>
<keyword evidence="3" id="KW-1185">Reference proteome</keyword>
<dbReference type="RefSeq" id="WP_133314555.1">
    <property type="nucleotide sequence ID" value="NZ_SMTL01000001.1"/>
</dbReference>
<dbReference type="Proteomes" id="UP000295238">
    <property type="component" value="Unassembled WGS sequence"/>
</dbReference>
<feature type="region of interest" description="Disordered" evidence="1">
    <location>
        <begin position="1"/>
        <end position="60"/>
    </location>
</feature>
<feature type="compositionally biased region" description="Basic and acidic residues" evidence="1">
    <location>
        <begin position="10"/>
        <end position="30"/>
    </location>
</feature>
<reference evidence="2 3" key="1">
    <citation type="submission" date="2019-03" db="EMBL/GenBank/DDBJ databases">
        <title>Rhizobium sp. nov., an bacterium isolated from biocrust in Mu Us Desert.</title>
        <authorList>
            <person name="Lixiong L."/>
        </authorList>
    </citation>
    <scope>NUCLEOTIDE SEQUENCE [LARGE SCALE GENOMIC DNA]</scope>
    <source>
        <strain evidence="2 3">SPY-1</strain>
    </source>
</reference>
<gene>
    <name evidence="2" type="ORF">E2F50_02940</name>
</gene>
<evidence type="ECO:0000313" key="2">
    <source>
        <dbReference type="EMBL" id="TDK39106.1"/>
    </source>
</evidence>
<dbReference type="AlphaFoldDB" id="A0A4R5UML1"/>
<sequence length="60" mass="6530">MSNNDSNADPEQRIPPDVTERADEQKRSDRQSLAPAAVQPSQTKDESERPVVDPVTGGVI</sequence>
<organism evidence="2 3">
    <name type="scientific">Rhizobium deserti</name>
    <dbReference type="NCBI Taxonomy" id="2547961"/>
    <lineage>
        <taxon>Bacteria</taxon>
        <taxon>Pseudomonadati</taxon>
        <taxon>Pseudomonadota</taxon>
        <taxon>Alphaproteobacteria</taxon>
        <taxon>Hyphomicrobiales</taxon>
        <taxon>Rhizobiaceae</taxon>
        <taxon>Rhizobium/Agrobacterium group</taxon>
        <taxon>Rhizobium</taxon>
    </lineage>
</organism>
<protein>
    <submittedName>
        <fullName evidence="2">Uncharacterized protein</fullName>
    </submittedName>
</protein>
<dbReference type="OrthoDB" id="8392605at2"/>
<dbReference type="EMBL" id="SMTL01000001">
    <property type="protein sequence ID" value="TDK39106.1"/>
    <property type="molecule type" value="Genomic_DNA"/>
</dbReference>
<accession>A0A4R5UML1</accession>
<proteinExistence type="predicted"/>
<name>A0A4R5UML1_9HYPH</name>